<keyword evidence="3 6" id="KW-1133">Transmembrane helix</keyword>
<dbReference type="Proteomes" id="UP001444071">
    <property type="component" value="Unassembled WGS sequence"/>
</dbReference>
<evidence type="ECO:0000313" key="8">
    <source>
        <dbReference type="EMBL" id="MEQ2268536.1"/>
    </source>
</evidence>
<evidence type="ECO:0000256" key="5">
    <source>
        <dbReference type="SAM" id="MobiDB-lite"/>
    </source>
</evidence>
<sequence>MERYASDAEGDEQQKPLLSRTQEDKVQRAPACCSSRYGLALLSSYGFFVVYSLRVNLSVAMVDMLNNTHQASGNHSGSVCAPHDSPAPPKHNQSASVYNWDSATQGWILGSFFYGYILTQIPGGYLAGRFGAKWLMGFGILGTVLFTLLTPLAADLGASYFIAVRVLEGIGEGVTFPAMYTMWAAWAPPLERSRLLTISYIGAQLGTVVVLPLSGEICFYMGWPYVFYLFGAVGLVWFILWAFLVFDSPNSHPRISEEERLYITNSLKNELSTTAGYIPWRAIVTSMPLLAIVVAHFSYNWTFYTLLTLLPTYMNDILGFSIQENGFLSALPYVGCALMAVLSGQVADYLRETCLYRTVTVRKSFSLIGMIGPAVFLVAAGYTGCNYKLAVTFLTISSALGGVSASGFNINHLDIAPSYAGILLGITNTFATIPGMVGPVIARALTHNVTVVVRSYATPPPVLSYKRISVSPQPLRSCSQPDTGQLSEHCSVREMAAALSEGWIRQNGGFWLGPERDFCPTVVIMGKEKLHINIVVIGHVDSGKSTTTGHLIYKCGGIDKRTIEKFEKEAAEVREMVTRRPFLLKQ</sequence>
<dbReference type="InterPro" id="IPR027417">
    <property type="entry name" value="P-loop_NTPase"/>
</dbReference>
<evidence type="ECO:0000256" key="1">
    <source>
        <dbReference type="ARBA" id="ARBA00004141"/>
    </source>
</evidence>
<comment type="caution">
    <text evidence="8">The sequence shown here is derived from an EMBL/GenBank/DDBJ whole genome shotgun (WGS) entry which is preliminary data.</text>
</comment>
<organism evidence="8 9">
    <name type="scientific">Xenotaenia resolanae</name>
    <dbReference type="NCBI Taxonomy" id="208358"/>
    <lineage>
        <taxon>Eukaryota</taxon>
        <taxon>Metazoa</taxon>
        <taxon>Chordata</taxon>
        <taxon>Craniata</taxon>
        <taxon>Vertebrata</taxon>
        <taxon>Euteleostomi</taxon>
        <taxon>Actinopterygii</taxon>
        <taxon>Neopterygii</taxon>
        <taxon>Teleostei</taxon>
        <taxon>Neoteleostei</taxon>
        <taxon>Acanthomorphata</taxon>
        <taxon>Ovalentaria</taxon>
        <taxon>Atherinomorphae</taxon>
        <taxon>Cyprinodontiformes</taxon>
        <taxon>Goodeidae</taxon>
        <taxon>Xenotaenia</taxon>
    </lineage>
</organism>
<dbReference type="SUPFAM" id="SSF103473">
    <property type="entry name" value="MFS general substrate transporter"/>
    <property type="match status" value="1"/>
</dbReference>
<dbReference type="SUPFAM" id="SSF52540">
    <property type="entry name" value="P-loop containing nucleoside triphosphate hydrolases"/>
    <property type="match status" value="1"/>
</dbReference>
<dbReference type="PANTHER" id="PTHR11662">
    <property type="entry name" value="SOLUTE CARRIER FAMILY 17"/>
    <property type="match status" value="1"/>
</dbReference>
<comment type="subcellular location">
    <subcellularLocation>
        <location evidence="1">Membrane</location>
        <topology evidence="1">Multi-pass membrane protein</topology>
    </subcellularLocation>
</comment>
<feature type="transmembrane region" description="Helical" evidence="6">
    <location>
        <begin position="195"/>
        <end position="213"/>
    </location>
</feature>
<feature type="transmembrane region" description="Helical" evidence="6">
    <location>
        <begin position="389"/>
        <end position="410"/>
    </location>
</feature>
<feature type="transmembrane region" description="Helical" evidence="6">
    <location>
        <begin position="160"/>
        <end position="183"/>
    </location>
</feature>
<dbReference type="Gene3D" id="1.20.1250.20">
    <property type="entry name" value="MFS general substrate transporter like domains"/>
    <property type="match status" value="1"/>
</dbReference>
<feature type="transmembrane region" description="Helical" evidence="6">
    <location>
        <begin position="422"/>
        <end position="442"/>
    </location>
</feature>
<dbReference type="PROSITE" id="PS50850">
    <property type="entry name" value="MFS"/>
    <property type="match status" value="1"/>
</dbReference>
<dbReference type="Gene3D" id="3.40.50.300">
    <property type="entry name" value="P-loop containing nucleotide triphosphate hydrolases"/>
    <property type="match status" value="1"/>
</dbReference>
<feature type="transmembrane region" description="Helical" evidence="6">
    <location>
        <begin position="107"/>
        <end position="127"/>
    </location>
</feature>
<name>A0ABV0WIM8_9TELE</name>
<evidence type="ECO:0000313" key="9">
    <source>
        <dbReference type="Proteomes" id="UP001444071"/>
    </source>
</evidence>
<feature type="transmembrane region" description="Helical" evidence="6">
    <location>
        <begin position="289"/>
        <end position="314"/>
    </location>
</feature>
<evidence type="ECO:0000256" key="4">
    <source>
        <dbReference type="ARBA" id="ARBA00023136"/>
    </source>
</evidence>
<dbReference type="Pfam" id="PF00009">
    <property type="entry name" value="GTP_EFTU"/>
    <property type="match status" value="1"/>
</dbReference>
<feature type="transmembrane region" description="Helical" evidence="6">
    <location>
        <begin position="37"/>
        <end position="57"/>
    </location>
</feature>
<gene>
    <name evidence="8" type="ORF">XENORESO_003121</name>
</gene>
<dbReference type="Pfam" id="PF07690">
    <property type="entry name" value="MFS_1"/>
    <property type="match status" value="1"/>
</dbReference>
<protein>
    <recommendedName>
        <fullName evidence="7">Major facilitator superfamily (MFS) profile domain-containing protein</fullName>
    </recommendedName>
</protein>
<feature type="domain" description="Major facilitator superfamily (MFS) profile" evidence="7">
    <location>
        <begin position="38"/>
        <end position="472"/>
    </location>
</feature>
<evidence type="ECO:0000256" key="2">
    <source>
        <dbReference type="ARBA" id="ARBA00022692"/>
    </source>
</evidence>
<evidence type="ECO:0000259" key="7">
    <source>
        <dbReference type="PROSITE" id="PS50850"/>
    </source>
</evidence>
<dbReference type="InterPro" id="IPR000795">
    <property type="entry name" value="T_Tr_GTP-bd_dom"/>
</dbReference>
<feature type="transmembrane region" description="Helical" evidence="6">
    <location>
        <begin position="134"/>
        <end position="154"/>
    </location>
</feature>
<dbReference type="InterPro" id="IPR011701">
    <property type="entry name" value="MFS"/>
</dbReference>
<proteinExistence type="predicted"/>
<dbReference type="InterPro" id="IPR020846">
    <property type="entry name" value="MFS_dom"/>
</dbReference>
<dbReference type="EMBL" id="JAHRIM010050201">
    <property type="protein sequence ID" value="MEQ2268536.1"/>
    <property type="molecule type" value="Genomic_DNA"/>
</dbReference>
<dbReference type="InterPro" id="IPR036259">
    <property type="entry name" value="MFS_trans_sf"/>
</dbReference>
<accession>A0ABV0WIM8</accession>
<feature type="region of interest" description="Disordered" evidence="5">
    <location>
        <begin position="1"/>
        <end position="23"/>
    </location>
</feature>
<dbReference type="InterPro" id="IPR050382">
    <property type="entry name" value="MFS_Na/Anion_cotransporter"/>
</dbReference>
<reference evidence="8 9" key="1">
    <citation type="submission" date="2021-06" db="EMBL/GenBank/DDBJ databases">
        <authorList>
            <person name="Palmer J.M."/>
        </authorList>
    </citation>
    <scope>NUCLEOTIDE SEQUENCE [LARGE SCALE GENOMIC DNA]</scope>
    <source>
        <strain evidence="8 9">XR_2019</strain>
        <tissue evidence="8">Muscle</tissue>
    </source>
</reference>
<feature type="transmembrane region" description="Helical" evidence="6">
    <location>
        <begin position="225"/>
        <end position="246"/>
    </location>
</feature>
<dbReference type="CDD" id="cd17381">
    <property type="entry name" value="MFS_SLC17A5"/>
    <property type="match status" value="1"/>
</dbReference>
<keyword evidence="2 6" id="KW-0812">Transmembrane</keyword>
<evidence type="ECO:0000256" key="6">
    <source>
        <dbReference type="SAM" id="Phobius"/>
    </source>
</evidence>
<feature type="transmembrane region" description="Helical" evidence="6">
    <location>
        <begin position="326"/>
        <end position="344"/>
    </location>
</feature>
<keyword evidence="9" id="KW-1185">Reference proteome</keyword>
<keyword evidence="4 6" id="KW-0472">Membrane</keyword>
<feature type="transmembrane region" description="Helical" evidence="6">
    <location>
        <begin position="365"/>
        <end position="383"/>
    </location>
</feature>
<evidence type="ECO:0000256" key="3">
    <source>
        <dbReference type="ARBA" id="ARBA00022989"/>
    </source>
</evidence>
<dbReference type="PANTHER" id="PTHR11662:SF432">
    <property type="entry name" value="SIALIN"/>
    <property type="match status" value="1"/>
</dbReference>